<evidence type="ECO:0000256" key="1">
    <source>
        <dbReference type="ARBA" id="ARBA00009995"/>
    </source>
</evidence>
<dbReference type="PROSITE" id="PS51257">
    <property type="entry name" value="PROKAR_LIPOPROTEIN"/>
    <property type="match status" value="1"/>
</dbReference>
<comment type="similarity">
    <text evidence="1">Belongs to the UDP-glycosyltransferase family.</text>
</comment>
<organism evidence="6 7">
    <name type="scientific">Amphimedon queenslandica</name>
    <name type="common">Sponge</name>
    <dbReference type="NCBI Taxonomy" id="400682"/>
    <lineage>
        <taxon>Eukaryota</taxon>
        <taxon>Metazoa</taxon>
        <taxon>Porifera</taxon>
        <taxon>Demospongiae</taxon>
        <taxon>Heteroscleromorpha</taxon>
        <taxon>Haplosclerida</taxon>
        <taxon>Niphatidae</taxon>
        <taxon>Amphimedon</taxon>
    </lineage>
</organism>
<evidence type="ECO:0008006" key="8">
    <source>
        <dbReference type="Google" id="ProtNLM"/>
    </source>
</evidence>
<keyword evidence="4" id="KW-1133">Transmembrane helix</keyword>
<name>A0AAN0ITP2_AMPQE</name>
<evidence type="ECO:0000256" key="2">
    <source>
        <dbReference type="ARBA" id="ARBA00022676"/>
    </source>
</evidence>
<dbReference type="KEGG" id="aqu:105316448"/>
<protein>
    <recommendedName>
        <fullName evidence="8">UDP-glucuronosyltransferase</fullName>
    </recommendedName>
</protein>
<keyword evidence="4" id="KW-0812">Transmembrane</keyword>
<dbReference type="PANTHER" id="PTHR48043">
    <property type="entry name" value="EG:EG0003.4 PROTEIN-RELATED"/>
    <property type="match status" value="1"/>
</dbReference>
<evidence type="ECO:0000256" key="4">
    <source>
        <dbReference type="SAM" id="Phobius"/>
    </source>
</evidence>
<feature type="transmembrane region" description="Helical" evidence="4">
    <location>
        <begin position="481"/>
        <end position="500"/>
    </location>
</feature>
<reference evidence="6" key="2">
    <citation type="submission" date="2024-06" db="UniProtKB">
        <authorList>
            <consortium name="EnsemblMetazoa"/>
        </authorList>
    </citation>
    <scope>IDENTIFICATION</scope>
</reference>
<dbReference type="GO" id="GO:0008194">
    <property type="term" value="F:UDP-glycosyltransferase activity"/>
    <property type="evidence" value="ECO:0007669"/>
    <property type="project" value="InterPro"/>
</dbReference>
<keyword evidence="3" id="KW-0808">Transferase</keyword>
<accession>A0AAN0ITP2</accession>
<dbReference type="PANTHER" id="PTHR48043:SF145">
    <property type="entry name" value="FI06409P-RELATED"/>
    <property type="match status" value="1"/>
</dbReference>
<proteinExistence type="inferred from homology"/>
<evidence type="ECO:0000313" key="7">
    <source>
        <dbReference type="Proteomes" id="UP000007879"/>
    </source>
</evidence>
<dbReference type="Gene3D" id="3.40.50.2000">
    <property type="entry name" value="Glycogen Phosphorylase B"/>
    <property type="match status" value="2"/>
</dbReference>
<dbReference type="EnsemblMetazoa" id="XM_011411340.2">
    <property type="protein sequence ID" value="XP_011409642.1"/>
    <property type="gene ID" value="LOC105316448"/>
</dbReference>
<dbReference type="GeneID" id="105316448"/>
<dbReference type="InterPro" id="IPR050271">
    <property type="entry name" value="UDP-glycosyltransferase"/>
</dbReference>
<dbReference type="Pfam" id="PF00201">
    <property type="entry name" value="UDPGT"/>
    <property type="match status" value="1"/>
</dbReference>
<dbReference type="Proteomes" id="UP000007879">
    <property type="component" value="Unassembled WGS sequence"/>
</dbReference>
<dbReference type="AlphaFoldDB" id="A0AAN0ITP2"/>
<feature type="signal peptide" evidence="5">
    <location>
        <begin position="1"/>
        <end position="17"/>
    </location>
</feature>
<keyword evidence="5" id="KW-0732">Signal</keyword>
<dbReference type="CDD" id="cd03784">
    <property type="entry name" value="GT1_Gtf-like"/>
    <property type="match status" value="1"/>
</dbReference>
<evidence type="ECO:0000313" key="6">
    <source>
        <dbReference type="EnsemblMetazoa" id="XP_011409642.1"/>
    </source>
</evidence>
<feature type="chain" id="PRO_5042973304" description="UDP-glucuronosyltransferase" evidence="5">
    <location>
        <begin position="18"/>
        <end position="517"/>
    </location>
</feature>
<dbReference type="InterPro" id="IPR002213">
    <property type="entry name" value="UDP_glucos_trans"/>
</dbReference>
<dbReference type="SUPFAM" id="SSF53756">
    <property type="entry name" value="UDP-Glycosyltransferase/glycogen phosphorylase"/>
    <property type="match status" value="1"/>
</dbReference>
<keyword evidence="2" id="KW-0328">Glycosyltransferase</keyword>
<dbReference type="RefSeq" id="XP_011409642.1">
    <property type="nucleotide sequence ID" value="XM_011411340.2"/>
</dbReference>
<keyword evidence="4" id="KW-0472">Membrane</keyword>
<evidence type="ECO:0000256" key="3">
    <source>
        <dbReference type="ARBA" id="ARBA00022679"/>
    </source>
</evidence>
<sequence length="517" mass="57905">MPLKIFVPLVFLLVVCSCKIQEKESLSILLSPFPAPGHYLNFMILGDALKEQGHNVTFLMPHFPDYNKPKELCEEHGFHYIPAPVNMSYYGFKSGFKNEANEDLNAVQLASHLLNMFLTVLSSIDSFVSNELDTSQLDVAVVEEYLMGTLVCPKNEHLPIVYFSPGIPNDPSLLPSWPFPHIAFPSITHDTSITDRLIITAANALLFSPLQQVIIWYLSSNNPECWERKYNYYSPPGHGVPFILATVMGFEYPKTNLPLVDYVGPFIPNTLDPLPSDIDLWLSSKKENSVVYISMGSIFAGSQELAEALYNGIPTNYSVLWSATSETIRKVVENKPSSDRYLVKSWIPQISALNHSSISLAILHGGAGGVHQALYFGIPMVVVPLGGDQLGNAVRVQYWKLGVQLKQDELTANNLKERILKIESGPYRSNAKKMSIIMKNAGGVKRAVELIEFYAAVGYDHLVPAYVKYHWSWIQYHNVDVQALLLAIGALMLYLCFKLIKCMCQCCCCRNAKEKKE</sequence>
<reference evidence="7" key="1">
    <citation type="journal article" date="2010" name="Nature">
        <title>The Amphimedon queenslandica genome and the evolution of animal complexity.</title>
        <authorList>
            <person name="Srivastava M."/>
            <person name="Simakov O."/>
            <person name="Chapman J."/>
            <person name="Fahey B."/>
            <person name="Gauthier M.E."/>
            <person name="Mitros T."/>
            <person name="Richards G.S."/>
            <person name="Conaco C."/>
            <person name="Dacre M."/>
            <person name="Hellsten U."/>
            <person name="Larroux C."/>
            <person name="Putnam N.H."/>
            <person name="Stanke M."/>
            <person name="Adamska M."/>
            <person name="Darling A."/>
            <person name="Degnan S.M."/>
            <person name="Oakley T.H."/>
            <person name="Plachetzki D.C."/>
            <person name="Zhai Y."/>
            <person name="Adamski M."/>
            <person name="Calcino A."/>
            <person name="Cummins S.F."/>
            <person name="Goodstein D.M."/>
            <person name="Harris C."/>
            <person name="Jackson D.J."/>
            <person name="Leys S.P."/>
            <person name="Shu S."/>
            <person name="Woodcroft B.J."/>
            <person name="Vervoort M."/>
            <person name="Kosik K.S."/>
            <person name="Manning G."/>
            <person name="Degnan B.M."/>
            <person name="Rokhsar D.S."/>
        </authorList>
    </citation>
    <scope>NUCLEOTIDE SEQUENCE [LARGE SCALE GENOMIC DNA]</scope>
</reference>
<evidence type="ECO:0000256" key="5">
    <source>
        <dbReference type="SAM" id="SignalP"/>
    </source>
</evidence>
<keyword evidence="7" id="KW-1185">Reference proteome</keyword>